<dbReference type="PANTHER" id="PTHR33606:SF3">
    <property type="entry name" value="PROTEIN YCII"/>
    <property type="match status" value="1"/>
</dbReference>
<evidence type="ECO:0000313" key="2">
    <source>
        <dbReference type="EMBL" id="VAY88885.1"/>
    </source>
</evidence>
<organism evidence="2">
    <name type="scientific">mine drainage metagenome</name>
    <dbReference type="NCBI Taxonomy" id="410659"/>
    <lineage>
        <taxon>unclassified sequences</taxon>
        <taxon>metagenomes</taxon>
        <taxon>ecological metagenomes</taxon>
    </lineage>
</organism>
<dbReference type="SUPFAM" id="SSF54909">
    <property type="entry name" value="Dimeric alpha+beta barrel"/>
    <property type="match status" value="1"/>
</dbReference>
<dbReference type="InterPro" id="IPR011008">
    <property type="entry name" value="Dimeric_a/b-barrel"/>
</dbReference>
<accession>A0A3P3ZQ34</accession>
<sequence>MPYLIETWDKPEHDAVRQANRPAHLAWLEENKTQLLACGAKMDDAGQRAQGSFYIVDVDERADAERFIAADPFTLVGLPDRVTITRWRLAFLDRRSFL</sequence>
<dbReference type="InterPro" id="IPR051807">
    <property type="entry name" value="Sec-metab_biosynth-assoc"/>
</dbReference>
<dbReference type="Pfam" id="PF03795">
    <property type="entry name" value="YCII"/>
    <property type="match status" value="1"/>
</dbReference>
<dbReference type="Gene3D" id="3.30.70.1060">
    <property type="entry name" value="Dimeric alpha+beta barrel"/>
    <property type="match status" value="1"/>
</dbReference>
<gene>
    <name evidence="2" type="ORF">CARN8_430002</name>
</gene>
<dbReference type="EMBL" id="UOYP01000368">
    <property type="protein sequence ID" value="VAY88885.1"/>
    <property type="molecule type" value="Genomic_DNA"/>
</dbReference>
<dbReference type="PANTHER" id="PTHR33606">
    <property type="entry name" value="PROTEIN YCII"/>
    <property type="match status" value="1"/>
</dbReference>
<dbReference type="InterPro" id="IPR005545">
    <property type="entry name" value="YCII"/>
</dbReference>
<dbReference type="AlphaFoldDB" id="A0A3P3ZQ34"/>
<evidence type="ECO:0000259" key="1">
    <source>
        <dbReference type="Pfam" id="PF03795"/>
    </source>
</evidence>
<proteinExistence type="predicted"/>
<feature type="domain" description="YCII-related" evidence="1">
    <location>
        <begin position="1"/>
        <end position="88"/>
    </location>
</feature>
<protein>
    <submittedName>
        <fullName evidence="2">YciI-like protein</fullName>
    </submittedName>
</protein>
<reference evidence="2" key="1">
    <citation type="submission" date="2018-10" db="EMBL/GenBank/DDBJ databases">
        <authorList>
            <person name="Plewniak F."/>
        </authorList>
    </citation>
    <scope>NUCLEOTIDE SEQUENCE</scope>
</reference>
<name>A0A3P3ZQ34_9ZZZZ</name>